<organism evidence="1 2">
    <name type="scientific">Croceibacterium atlanticum</name>
    <dbReference type="NCBI Taxonomy" id="1267766"/>
    <lineage>
        <taxon>Bacteria</taxon>
        <taxon>Pseudomonadati</taxon>
        <taxon>Pseudomonadota</taxon>
        <taxon>Alphaproteobacteria</taxon>
        <taxon>Sphingomonadales</taxon>
        <taxon>Erythrobacteraceae</taxon>
        <taxon>Croceibacterium</taxon>
    </lineage>
</organism>
<dbReference type="PANTHER" id="PTHR34846">
    <property type="entry name" value="4-CARBOXYMUCONOLACTONE DECARBOXYLASE FAMILY PROTEIN (AFU_ORTHOLOGUE AFUA_6G11590)"/>
    <property type="match status" value="1"/>
</dbReference>
<protein>
    <submittedName>
        <fullName evidence="1">Uncharacterized protein</fullName>
    </submittedName>
</protein>
<evidence type="ECO:0000313" key="2">
    <source>
        <dbReference type="Proteomes" id="UP000034392"/>
    </source>
</evidence>
<dbReference type="PATRIC" id="fig|1267766.3.peg.1880"/>
<dbReference type="STRING" id="1267766.WYH_01860"/>
<dbReference type="EMBL" id="CP011452">
    <property type="protein sequence ID" value="AKH42896.1"/>
    <property type="molecule type" value="Genomic_DNA"/>
</dbReference>
<dbReference type="InterPro" id="IPR029032">
    <property type="entry name" value="AhpD-like"/>
</dbReference>
<dbReference type="RefSeq" id="WP_046903583.1">
    <property type="nucleotide sequence ID" value="NZ_CP011452.2"/>
</dbReference>
<accession>A0A0F7KUQ5</accession>
<dbReference type="SUPFAM" id="SSF69118">
    <property type="entry name" value="AhpD-like"/>
    <property type="match status" value="1"/>
</dbReference>
<gene>
    <name evidence="1" type="ORF">WYH_01860</name>
</gene>
<reference evidence="1" key="1">
    <citation type="submission" date="2015-05" db="EMBL/GenBank/DDBJ databases">
        <title>The complete genome of Altererythrobacter atlanticus strain 26DY36.</title>
        <authorList>
            <person name="Wu Y.-H."/>
            <person name="Cheng H."/>
            <person name="Wu X.-W."/>
        </authorList>
    </citation>
    <scope>NUCLEOTIDE SEQUENCE [LARGE SCALE GENOMIC DNA]</scope>
    <source>
        <strain evidence="1">26DY36</strain>
    </source>
</reference>
<dbReference type="AlphaFoldDB" id="A0A0F7KUQ5"/>
<evidence type="ECO:0000313" key="1">
    <source>
        <dbReference type="EMBL" id="AKH42896.1"/>
    </source>
</evidence>
<proteinExistence type="predicted"/>
<dbReference type="Proteomes" id="UP000034392">
    <property type="component" value="Chromosome"/>
</dbReference>
<name>A0A0F7KUQ5_9SPHN</name>
<dbReference type="KEGG" id="aay:WYH_01860"/>
<sequence length="185" mass="20552">MNAKIPRLSFEELAPDLQDSLRGKFERLGYLGEFFSCTGHLPEVLTPFMEMTGKLKEALPDRWTETVALTVAVLMDNPYELHQHERLSEKLGFGKDWIAAVEQVAPDSAPLLSGEERALQRMTFGLVARQGKDTEAELDEVIDLVGKERAIAVLFLVGRYVAHAQMVNCLGLAPPVPSIFAEVMP</sequence>
<keyword evidence="2" id="KW-1185">Reference proteome</keyword>
<dbReference type="Gene3D" id="1.20.1290.10">
    <property type="entry name" value="AhpD-like"/>
    <property type="match status" value="1"/>
</dbReference>
<dbReference type="PANTHER" id="PTHR34846:SF5">
    <property type="entry name" value="CARBOXYMUCONOLACTONE DECARBOXYLASE-LIKE DOMAIN-CONTAINING PROTEIN"/>
    <property type="match status" value="1"/>
</dbReference>
<dbReference type="OrthoDB" id="4705690at2"/>